<evidence type="ECO:0000256" key="1">
    <source>
        <dbReference type="SAM" id="Phobius"/>
    </source>
</evidence>
<organism evidence="2 3">
    <name type="scientific">Trichoderma lentiforme</name>
    <dbReference type="NCBI Taxonomy" id="1567552"/>
    <lineage>
        <taxon>Eukaryota</taxon>
        <taxon>Fungi</taxon>
        <taxon>Dikarya</taxon>
        <taxon>Ascomycota</taxon>
        <taxon>Pezizomycotina</taxon>
        <taxon>Sordariomycetes</taxon>
        <taxon>Hypocreomycetidae</taxon>
        <taxon>Hypocreales</taxon>
        <taxon>Hypocreaceae</taxon>
        <taxon>Trichoderma</taxon>
    </lineage>
</organism>
<keyword evidence="1" id="KW-1133">Transmembrane helix</keyword>
<proteinExistence type="predicted"/>
<dbReference type="Proteomes" id="UP000801864">
    <property type="component" value="Unassembled WGS sequence"/>
</dbReference>
<evidence type="ECO:0000313" key="3">
    <source>
        <dbReference type="Proteomes" id="UP000801864"/>
    </source>
</evidence>
<reference evidence="2 3" key="1">
    <citation type="submission" date="2018-06" db="EMBL/GenBank/DDBJ databases">
        <title>Genome analysis of cellulolytic fungus Trichoderma lentiforme CFAM-422.</title>
        <authorList>
            <person name="Steindorff A.S."/>
            <person name="Formighieri E.F."/>
            <person name="Midorikawa G.E.O."/>
            <person name="Tamietti M.S."/>
            <person name="Ramos E.Z."/>
            <person name="Silva A.S."/>
            <person name="Bon E.P.S."/>
            <person name="Mendes T.D."/>
            <person name="Damaso M.C.T."/>
            <person name="Favaro L.C.L."/>
        </authorList>
    </citation>
    <scope>NUCLEOTIDE SEQUENCE [LARGE SCALE GENOMIC DNA]</scope>
    <source>
        <strain evidence="2 3">CFAM-422</strain>
    </source>
</reference>
<keyword evidence="1" id="KW-0812">Transmembrane</keyword>
<comment type="caution">
    <text evidence="2">The sequence shown here is derived from an EMBL/GenBank/DDBJ whole genome shotgun (WGS) entry which is preliminary data.</text>
</comment>
<dbReference type="AlphaFoldDB" id="A0A9P4XEH9"/>
<sequence length="62" mass="7203">MTNSQAQGPFDMVSFEYAIRAKLLLAPWDLMLFVYLSWLPPLLNRTDLWILTPKERHGPGDK</sequence>
<gene>
    <name evidence="2" type="ORF">CFAM422_006988</name>
</gene>
<protein>
    <submittedName>
        <fullName evidence="2">Uncharacterized protein</fullName>
    </submittedName>
</protein>
<accession>A0A9P4XEH9</accession>
<feature type="transmembrane region" description="Helical" evidence="1">
    <location>
        <begin position="21"/>
        <end position="39"/>
    </location>
</feature>
<keyword evidence="1" id="KW-0472">Membrane</keyword>
<keyword evidence="3" id="KW-1185">Reference proteome</keyword>
<evidence type="ECO:0000313" key="2">
    <source>
        <dbReference type="EMBL" id="KAF3070168.1"/>
    </source>
</evidence>
<dbReference type="EMBL" id="QLNT01000011">
    <property type="protein sequence ID" value="KAF3070168.1"/>
    <property type="molecule type" value="Genomic_DNA"/>
</dbReference>
<name>A0A9P4XEH9_9HYPO</name>